<dbReference type="InterPro" id="IPR019615">
    <property type="entry name" value="DUF2487"/>
</dbReference>
<proteinExistence type="predicted"/>
<dbReference type="STRING" id="1348624.GCA_001591545_01020"/>
<dbReference type="Proteomes" id="UP000249134">
    <property type="component" value="Chromosome 1"/>
</dbReference>
<name>A0A2X4W1J2_LEDLE</name>
<dbReference type="RefSeq" id="WP_066137813.1">
    <property type="nucleotide sequence ID" value="NZ_CBCSGM010000001.1"/>
</dbReference>
<evidence type="ECO:0000313" key="1">
    <source>
        <dbReference type="EMBL" id="SQI56549.1"/>
    </source>
</evidence>
<sequence>MNWNAKDVETYIQEKEYIDTVVIPVLPIMFGPKMRHAAEQGEYINLLSQQLERQFKGRMLFLPAFTYVDELEDASKLLQKWVFQLKESGFTYIFLLTADNRWISTKKIENSKFIHVPSVPIQHMDEVQKQSLVEEQLKRMMAEIVEGWQSIS</sequence>
<organism evidence="1 2">
    <name type="scientific">Lederbergia lenta</name>
    <name type="common">Bacillus lentus</name>
    <dbReference type="NCBI Taxonomy" id="1467"/>
    <lineage>
        <taxon>Bacteria</taxon>
        <taxon>Bacillati</taxon>
        <taxon>Bacillota</taxon>
        <taxon>Bacilli</taxon>
        <taxon>Bacillales</taxon>
        <taxon>Bacillaceae</taxon>
        <taxon>Lederbergia</taxon>
    </lineage>
</organism>
<keyword evidence="2" id="KW-1185">Reference proteome</keyword>
<protein>
    <submittedName>
        <fullName evidence="1">Protein of uncharacterized function (DUF2487)</fullName>
    </submittedName>
</protein>
<dbReference type="EMBL" id="LS483476">
    <property type="protein sequence ID" value="SQI56549.1"/>
    <property type="molecule type" value="Genomic_DNA"/>
</dbReference>
<dbReference type="KEGG" id="blen:NCTC4824_01950"/>
<accession>A0A2X4W1J2</accession>
<dbReference type="Pfam" id="PF10673">
    <property type="entry name" value="DUF2487"/>
    <property type="match status" value="1"/>
</dbReference>
<evidence type="ECO:0000313" key="2">
    <source>
        <dbReference type="Proteomes" id="UP000249134"/>
    </source>
</evidence>
<dbReference type="AlphaFoldDB" id="A0A2X4W1J2"/>
<gene>
    <name evidence="1" type="ORF">NCTC4824_01950</name>
</gene>
<reference evidence="1 2" key="1">
    <citation type="submission" date="2018-06" db="EMBL/GenBank/DDBJ databases">
        <authorList>
            <consortium name="Pathogen Informatics"/>
            <person name="Doyle S."/>
        </authorList>
    </citation>
    <scope>NUCLEOTIDE SEQUENCE [LARGE SCALE GENOMIC DNA]</scope>
    <source>
        <strain evidence="1 2">NCTC4824</strain>
    </source>
</reference>